<comment type="caution">
    <text evidence="3">The sequence shown here is derived from an EMBL/GenBank/DDBJ whole genome shotgun (WGS) entry which is preliminary data.</text>
</comment>
<protein>
    <recommendedName>
        <fullName evidence="2">RNase H type-1 domain-containing protein</fullName>
    </recommendedName>
</protein>
<name>A0ABQ7LY85_BRACM</name>
<dbReference type="PANTHER" id="PTHR47074:SF53">
    <property type="entry name" value="REVERSE TRANSCRIPTASE-LIKE PROTEIN"/>
    <property type="match status" value="1"/>
</dbReference>
<gene>
    <name evidence="3" type="primary">A08g510050.1_BraROA</name>
    <name evidence="3" type="ORF">IGI04_032169</name>
</gene>
<dbReference type="PANTHER" id="PTHR47074">
    <property type="entry name" value="BNAC02G40300D PROTEIN"/>
    <property type="match status" value="1"/>
</dbReference>
<feature type="region of interest" description="Disordered" evidence="1">
    <location>
        <begin position="266"/>
        <end position="378"/>
    </location>
</feature>
<feature type="compositionally biased region" description="Basic and acidic residues" evidence="1">
    <location>
        <begin position="277"/>
        <end position="297"/>
    </location>
</feature>
<evidence type="ECO:0000313" key="4">
    <source>
        <dbReference type="Proteomes" id="UP000823674"/>
    </source>
</evidence>
<dbReference type="EMBL" id="JADBGQ010000007">
    <property type="protein sequence ID" value="KAG5390628.1"/>
    <property type="molecule type" value="Genomic_DNA"/>
</dbReference>
<dbReference type="Gene3D" id="3.30.420.10">
    <property type="entry name" value="Ribonuclease H-like superfamily/Ribonuclease H"/>
    <property type="match status" value="1"/>
</dbReference>
<feature type="domain" description="RNase H type-1" evidence="2">
    <location>
        <begin position="500"/>
        <end position="619"/>
    </location>
</feature>
<dbReference type="InterPro" id="IPR002156">
    <property type="entry name" value="RNaseH_domain"/>
</dbReference>
<dbReference type="InterPro" id="IPR036397">
    <property type="entry name" value="RNaseH_sf"/>
</dbReference>
<feature type="compositionally biased region" description="Polar residues" evidence="1">
    <location>
        <begin position="302"/>
        <end position="322"/>
    </location>
</feature>
<dbReference type="InterPro" id="IPR044730">
    <property type="entry name" value="RNase_H-like_dom_plant"/>
</dbReference>
<dbReference type="CDD" id="cd06222">
    <property type="entry name" value="RNase_H_like"/>
    <property type="match status" value="1"/>
</dbReference>
<feature type="compositionally biased region" description="Polar residues" evidence="1">
    <location>
        <begin position="266"/>
        <end position="276"/>
    </location>
</feature>
<keyword evidence="4" id="KW-1185">Reference proteome</keyword>
<dbReference type="Proteomes" id="UP000823674">
    <property type="component" value="Chromosome A08"/>
</dbReference>
<sequence>MAIFFSPKGDLVSANQSGVNFQKENILAAIWINFKNFQNFFENQGKSLGNIPFYGRSSKKICVYLGFSSAPSSSSLFSLHISQSFRKKFLILLVMDENLAEVMKGRIEYVNVGYERIRKKCFHCLRLSHEKQKCPLLQGSRNKAKGIASHQYGSDIGTSGVRQHHNNLADKIMPLLAPSIPPGFEPHASLVAPEVFEQMRLYMNCSDPEERIIREAKMKKTLNELSQDPIAQRSCLRLESAPKVAPLTSEGRGRIFDFSRVQSDQILDGAESSSKGTDIHKRQRSKDPTERHQRNEVVETNGLMTSSSHRQDSVFNRTSDQFGTAPANLDDPKVLSKSPTLSGGFTVGVGDVQRGERGSRSKSSHKSKTSWTRRNQNKRRCTMAQDAWSIVGLQPLPSQIQLSLVELLNMYLQKMSDETVPILQRQAIPWILWTIWKNRNMLLYADTQESLIIQIQKAVEEASLWKELNILQPTPTSVNGLNEETKKWDPPLPGYVKCNIHANWRNAKLHSGVSFIVRDQSGNVLHHARDANTFSPNRATAELRCLIWTLQSLKDLGYQDVVIGSDFRELVEAIKKPLEWPLFRMFLQKIDTFCGMFRSVAFELESVSSNQTAREIAKSVLRDGRFQSYLALGGPAWLHQRILRDALLISS</sequence>
<accession>A0ABQ7LY85</accession>
<reference evidence="3 4" key="1">
    <citation type="submission" date="2021-03" db="EMBL/GenBank/DDBJ databases">
        <authorList>
            <person name="King G.J."/>
            <person name="Bancroft I."/>
            <person name="Baten A."/>
            <person name="Bloomfield J."/>
            <person name="Borpatragohain P."/>
            <person name="He Z."/>
            <person name="Irish N."/>
            <person name="Irwin J."/>
            <person name="Liu K."/>
            <person name="Mauleon R.P."/>
            <person name="Moore J."/>
            <person name="Morris R."/>
            <person name="Ostergaard L."/>
            <person name="Wang B."/>
            <person name="Wells R."/>
        </authorList>
    </citation>
    <scope>NUCLEOTIDE SEQUENCE [LARGE SCALE GENOMIC DNA]</scope>
    <source>
        <strain evidence="3">R-o-18</strain>
        <tissue evidence="3">Leaf</tissue>
    </source>
</reference>
<proteinExistence type="predicted"/>
<dbReference type="Pfam" id="PF13456">
    <property type="entry name" value="RVT_3"/>
    <property type="match status" value="1"/>
</dbReference>
<organism evidence="3 4">
    <name type="scientific">Brassica rapa subsp. trilocularis</name>
    <dbReference type="NCBI Taxonomy" id="1813537"/>
    <lineage>
        <taxon>Eukaryota</taxon>
        <taxon>Viridiplantae</taxon>
        <taxon>Streptophyta</taxon>
        <taxon>Embryophyta</taxon>
        <taxon>Tracheophyta</taxon>
        <taxon>Spermatophyta</taxon>
        <taxon>Magnoliopsida</taxon>
        <taxon>eudicotyledons</taxon>
        <taxon>Gunneridae</taxon>
        <taxon>Pentapetalae</taxon>
        <taxon>rosids</taxon>
        <taxon>malvids</taxon>
        <taxon>Brassicales</taxon>
        <taxon>Brassicaceae</taxon>
        <taxon>Brassiceae</taxon>
        <taxon>Brassica</taxon>
    </lineage>
</organism>
<evidence type="ECO:0000259" key="2">
    <source>
        <dbReference type="Pfam" id="PF13456"/>
    </source>
</evidence>
<evidence type="ECO:0000256" key="1">
    <source>
        <dbReference type="SAM" id="MobiDB-lite"/>
    </source>
</evidence>
<evidence type="ECO:0000313" key="3">
    <source>
        <dbReference type="EMBL" id="KAG5390628.1"/>
    </source>
</evidence>
<dbReference type="InterPro" id="IPR052929">
    <property type="entry name" value="RNase_H-like_EbsB-rel"/>
</dbReference>